<keyword evidence="1" id="KW-0479">Metal-binding</keyword>
<dbReference type="RefSeq" id="WP_269422747.1">
    <property type="nucleotide sequence ID" value="NZ_JAPWGY010000002.1"/>
</dbReference>
<evidence type="ECO:0000259" key="4">
    <source>
        <dbReference type="PROSITE" id="PS51379"/>
    </source>
</evidence>
<evidence type="ECO:0000256" key="2">
    <source>
        <dbReference type="ARBA" id="ARBA00023004"/>
    </source>
</evidence>
<keyword evidence="2" id="KW-0408">Iron</keyword>
<accession>A0ABT4LHI6</accession>
<feature type="domain" description="4Fe-4S ferredoxin-type" evidence="4">
    <location>
        <begin position="166"/>
        <end position="195"/>
    </location>
</feature>
<dbReference type="InterPro" id="IPR017900">
    <property type="entry name" value="4Fe4S_Fe_S_CS"/>
</dbReference>
<comment type="caution">
    <text evidence="5">The sequence shown here is derived from an EMBL/GenBank/DDBJ whole genome shotgun (WGS) entry which is preliminary data.</text>
</comment>
<keyword evidence="6" id="KW-1185">Reference proteome</keyword>
<evidence type="ECO:0000313" key="6">
    <source>
        <dbReference type="Proteomes" id="UP001069802"/>
    </source>
</evidence>
<organism evidence="5 6">
    <name type="scientific">Kiloniella laminariae</name>
    <dbReference type="NCBI Taxonomy" id="454162"/>
    <lineage>
        <taxon>Bacteria</taxon>
        <taxon>Pseudomonadati</taxon>
        <taxon>Pseudomonadota</taxon>
        <taxon>Alphaproteobacteria</taxon>
        <taxon>Rhodospirillales</taxon>
        <taxon>Kiloniellaceae</taxon>
        <taxon>Kiloniella</taxon>
    </lineage>
</organism>
<evidence type="ECO:0000256" key="1">
    <source>
        <dbReference type="ARBA" id="ARBA00022723"/>
    </source>
</evidence>
<name>A0ABT4LHI6_9PROT</name>
<sequence>MTWLIRQQEADLQDFHPEFKHAIDALMEVIPNAEVGSFRLSGEIIDEMPTNAAQKMRPYQEAIVTCFAIPITEDSLWIWHKHGENRSLMANYILGLAAKSIIDRLAALDNIKVEEITALVEQELSMVRLGELAGLGRRGWNNLLIHPEWGAWLQIHAVIGYMSAPLASELSSDVCIHCGNCIRACPVKAVKPNLFNPVACSSVVAAPTRRKSKAIALTENSYIECRECIKSCPIGSEPEEIFEWKH</sequence>
<reference evidence="5" key="1">
    <citation type="submission" date="2022-12" db="EMBL/GenBank/DDBJ databases">
        <title>Bacterial isolates from different developmental stages of Nematostella vectensis.</title>
        <authorList>
            <person name="Fraune S."/>
        </authorList>
    </citation>
    <scope>NUCLEOTIDE SEQUENCE</scope>
    <source>
        <strain evidence="5">G21630-S1</strain>
    </source>
</reference>
<dbReference type="PROSITE" id="PS51379">
    <property type="entry name" value="4FE4S_FER_2"/>
    <property type="match status" value="1"/>
</dbReference>
<dbReference type="PROSITE" id="PS00198">
    <property type="entry name" value="4FE4S_FER_1"/>
    <property type="match status" value="1"/>
</dbReference>
<dbReference type="Gene3D" id="3.30.70.20">
    <property type="match status" value="1"/>
</dbReference>
<keyword evidence="3" id="KW-0411">Iron-sulfur</keyword>
<dbReference type="Proteomes" id="UP001069802">
    <property type="component" value="Unassembled WGS sequence"/>
</dbReference>
<proteinExistence type="predicted"/>
<protein>
    <submittedName>
        <fullName evidence="5">4Fe-4S binding protein</fullName>
    </submittedName>
</protein>
<evidence type="ECO:0000256" key="3">
    <source>
        <dbReference type="ARBA" id="ARBA00023014"/>
    </source>
</evidence>
<gene>
    <name evidence="5" type="ORF">O4H49_07190</name>
</gene>
<dbReference type="InterPro" id="IPR017896">
    <property type="entry name" value="4Fe4S_Fe-S-bd"/>
</dbReference>
<dbReference type="EMBL" id="JAPWGY010000002">
    <property type="protein sequence ID" value="MCZ4280556.1"/>
    <property type="molecule type" value="Genomic_DNA"/>
</dbReference>
<evidence type="ECO:0000313" key="5">
    <source>
        <dbReference type="EMBL" id="MCZ4280556.1"/>
    </source>
</evidence>
<dbReference type="Pfam" id="PF00037">
    <property type="entry name" value="Fer4"/>
    <property type="match status" value="1"/>
</dbReference>
<dbReference type="PANTHER" id="PTHR42827:SF1">
    <property type="entry name" value="IRON-SULFUR CLUSTER-BINDING PROTEIN"/>
    <property type="match status" value="1"/>
</dbReference>
<dbReference type="SUPFAM" id="SSF54862">
    <property type="entry name" value="4Fe-4S ferredoxins"/>
    <property type="match status" value="1"/>
</dbReference>
<dbReference type="PANTHER" id="PTHR42827">
    <property type="entry name" value="IRON-SULFUR CLUSTER-BINDING PROTEIN-RELATED"/>
    <property type="match status" value="1"/>
</dbReference>